<dbReference type="InterPro" id="IPR007630">
    <property type="entry name" value="RNA_pol_sigma70_r4"/>
</dbReference>
<dbReference type="InterPro" id="IPR014284">
    <property type="entry name" value="RNA_pol_sigma-70_dom"/>
</dbReference>
<proteinExistence type="inferred from homology"/>
<dbReference type="NCBIfam" id="TIGR02937">
    <property type="entry name" value="sigma70-ECF"/>
    <property type="match status" value="1"/>
</dbReference>
<dbReference type="InterPro" id="IPR036388">
    <property type="entry name" value="WH-like_DNA-bd_sf"/>
</dbReference>
<dbReference type="InterPro" id="IPR013324">
    <property type="entry name" value="RNA_pol_sigma_r3/r4-like"/>
</dbReference>
<reference evidence="8" key="1">
    <citation type="journal article" date="2007" name="BMC Evol. Biol.">
        <title>Chloroplast His-to-Asp signal transduction: a potential mechanism for plastid gene regulation in Heterosigma akashiwo (Raphidophyceae).</title>
        <authorList>
            <person name="Duplessis M.R."/>
            <person name="Karol K.G."/>
            <person name="Adman E.T."/>
            <person name="Choi L.Y."/>
            <person name="Jacobs M.A."/>
            <person name="Cattolico R.A."/>
        </authorList>
    </citation>
    <scope>NUCLEOTIDE SEQUENCE</scope>
    <source>
        <strain evidence="8">CCMP 452</strain>
    </source>
</reference>
<keyword evidence="4" id="KW-0238">DNA-binding</keyword>
<dbReference type="SUPFAM" id="SSF88946">
    <property type="entry name" value="Sigma2 domain of RNA polymerase sigma factors"/>
    <property type="match status" value="1"/>
</dbReference>
<dbReference type="Gene3D" id="1.10.10.10">
    <property type="entry name" value="Winged helix-like DNA-binding domain superfamily/Winged helix DNA-binding domain"/>
    <property type="match status" value="2"/>
</dbReference>
<dbReference type="InterPro" id="IPR007627">
    <property type="entry name" value="RNA_pol_sigma70_r2"/>
</dbReference>
<evidence type="ECO:0000256" key="3">
    <source>
        <dbReference type="ARBA" id="ARBA00023082"/>
    </source>
</evidence>
<dbReference type="AlphaFoldDB" id="A5JEM2"/>
<evidence type="ECO:0000259" key="7">
    <source>
        <dbReference type="PROSITE" id="PS00716"/>
    </source>
</evidence>
<keyword evidence="6" id="KW-0472">Membrane</keyword>
<dbReference type="GO" id="GO:0016987">
    <property type="term" value="F:sigma factor activity"/>
    <property type="evidence" value="ECO:0007669"/>
    <property type="project" value="UniProtKB-KW"/>
</dbReference>
<dbReference type="GO" id="GO:0006352">
    <property type="term" value="P:DNA-templated transcription initiation"/>
    <property type="evidence" value="ECO:0007669"/>
    <property type="project" value="InterPro"/>
</dbReference>
<keyword evidence="3" id="KW-0731">Sigma factor</keyword>
<gene>
    <name evidence="8" type="primary">rpoD</name>
</gene>
<sequence>VAHCTTFAYKGSNMRSHFFFMLWSVSVAATAAFMMPGRRSLPVRLGVPLSTKTGLTMAVEYQYNNKNYLPQSDTMKEYVKDLRTVDMLTAQEEILLTRQIKRGMEIEKALVTLEKTLGRKPTEEEWVNFVGLKSIDDIRKNLKRASKSKSAIINANLRLVVSTAKAYQYRGVSFQDLVQEGTCGLHKATEKFDPRKGFRFSTYATWWIKQGIMRAVTDQSRVVRLPVHVHDALFHIRRAKANFWTEHLREPTLAELAEATGLTPQKIVFYDTVKDKVSSIDKTVGIGTKTNSMEKSQIAISDMCKDSRNKPEETAQVESLRQDISRLINTLSPREQDVVRMRYGLDDGEIRTLEEIGSIFSVTRERVRQIEARALHKLRQPYRNHRLKGQLDSVDALFHEKAHI</sequence>
<dbReference type="InterPro" id="IPR013325">
    <property type="entry name" value="RNA_pol_sigma_r2"/>
</dbReference>
<evidence type="ECO:0000256" key="1">
    <source>
        <dbReference type="ARBA" id="ARBA00007788"/>
    </source>
</evidence>
<dbReference type="Gene3D" id="1.10.601.10">
    <property type="entry name" value="RNA Polymerase Primary Sigma Factor"/>
    <property type="match status" value="1"/>
</dbReference>
<organism evidence="8">
    <name type="scientific">Heterosigma akashiwo</name>
    <name type="common">Chromophytic alga</name>
    <name type="synonym">Heterosigma carterae</name>
    <dbReference type="NCBI Taxonomy" id="2829"/>
    <lineage>
        <taxon>Eukaryota</taxon>
        <taxon>Sar</taxon>
        <taxon>Stramenopiles</taxon>
        <taxon>Ochrophyta</taxon>
        <taxon>Raphidophyceae</taxon>
        <taxon>Chattonellales</taxon>
        <taxon>Chattonellaceae</taxon>
        <taxon>Heterosigma</taxon>
    </lineage>
</organism>
<dbReference type="Pfam" id="PF04545">
    <property type="entry name" value="Sigma70_r4"/>
    <property type="match status" value="1"/>
</dbReference>
<dbReference type="Pfam" id="PF04542">
    <property type="entry name" value="Sigma70_r2"/>
    <property type="match status" value="1"/>
</dbReference>
<dbReference type="InterPro" id="IPR000943">
    <property type="entry name" value="RNA_pol_sigma70"/>
</dbReference>
<evidence type="ECO:0000313" key="8">
    <source>
        <dbReference type="EMBL" id="ABQ42602.1"/>
    </source>
</evidence>
<keyword evidence="6" id="KW-1133">Transmembrane helix</keyword>
<accession>A5JEM2</accession>
<keyword evidence="5" id="KW-0804">Transcription</keyword>
<dbReference type="PROSITE" id="PS00716">
    <property type="entry name" value="SIGMA70_2"/>
    <property type="match status" value="1"/>
</dbReference>
<dbReference type="PANTHER" id="PTHR30603">
    <property type="entry name" value="RNA POLYMERASE SIGMA FACTOR RPO"/>
    <property type="match status" value="1"/>
</dbReference>
<evidence type="ECO:0000256" key="4">
    <source>
        <dbReference type="ARBA" id="ARBA00023125"/>
    </source>
</evidence>
<dbReference type="SUPFAM" id="SSF88659">
    <property type="entry name" value="Sigma3 and sigma4 domains of RNA polymerase sigma factors"/>
    <property type="match status" value="2"/>
</dbReference>
<protein>
    <submittedName>
        <fullName evidence="8">Chloroplast RNA-polymerase sigma factor</fullName>
    </submittedName>
</protein>
<dbReference type="EMBL" id="EF115377">
    <property type="protein sequence ID" value="ABQ42602.1"/>
    <property type="molecule type" value="Genomic_DNA"/>
</dbReference>
<evidence type="ECO:0000256" key="2">
    <source>
        <dbReference type="ARBA" id="ARBA00023015"/>
    </source>
</evidence>
<dbReference type="GO" id="GO:0003677">
    <property type="term" value="F:DNA binding"/>
    <property type="evidence" value="ECO:0007669"/>
    <property type="project" value="UniProtKB-KW"/>
</dbReference>
<feature type="transmembrane region" description="Helical" evidence="6">
    <location>
        <begin position="17"/>
        <end position="35"/>
    </location>
</feature>
<dbReference type="PANTHER" id="PTHR30603:SF47">
    <property type="entry name" value="RNA POLYMERASE SIGMA FACTOR SIGD, CHLOROPLASTIC"/>
    <property type="match status" value="1"/>
</dbReference>
<dbReference type="PRINTS" id="PR00046">
    <property type="entry name" value="SIGMA70FCT"/>
</dbReference>
<feature type="non-terminal residue" evidence="8">
    <location>
        <position position="1"/>
    </location>
</feature>
<evidence type="ECO:0000256" key="5">
    <source>
        <dbReference type="ARBA" id="ARBA00023163"/>
    </source>
</evidence>
<feature type="domain" description="RNA polymerase sigma-70" evidence="7">
    <location>
        <begin position="352"/>
        <end position="378"/>
    </location>
</feature>
<evidence type="ECO:0000256" key="6">
    <source>
        <dbReference type="SAM" id="Phobius"/>
    </source>
</evidence>
<dbReference type="InterPro" id="IPR050239">
    <property type="entry name" value="Sigma-70_RNA_pol_init_factors"/>
</dbReference>
<comment type="similarity">
    <text evidence="1">Belongs to the sigma-70 factor family.</text>
</comment>
<name>A5JEM2_HETAK</name>
<keyword evidence="6" id="KW-0812">Transmembrane</keyword>
<keyword evidence="2" id="KW-0805">Transcription regulation</keyword>
<dbReference type="CDD" id="cd06171">
    <property type="entry name" value="Sigma70_r4"/>
    <property type="match status" value="1"/>
</dbReference>